<dbReference type="PRINTS" id="PR00079">
    <property type="entry name" value="G6PDHDRGNASE"/>
</dbReference>
<proteinExistence type="inferred from homology"/>
<evidence type="ECO:0000313" key="9">
    <source>
        <dbReference type="EMBL" id="CAK0889944.1"/>
    </source>
</evidence>
<evidence type="ECO:0000313" key="10">
    <source>
        <dbReference type="Proteomes" id="UP001189429"/>
    </source>
</evidence>
<dbReference type="PANTHER" id="PTHR23429">
    <property type="entry name" value="GLUCOSE-6-PHOSPHATE 1-DEHYDROGENASE G6PD"/>
    <property type="match status" value="1"/>
</dbReference>
<dbReference type="Gene3D" id="1.10.238.10">
    <property type="entry name" value="EF-hand"/>
    <property type="match status" value="1"/>
</dbReference>
<feature type="domain" description="EF-hand" evidence="8">
    <location>
        <begin position="595"/>
        <end position="630"/>
    </location>
</feature>
<comment type="function">
    <text evidence="6">Catalyzes the rate-limiting step of the oxidative pentose-phosphate pathway, which represents a route for the dissimilation of carbohydrates besides glycolysis.</text>
</comment>
<dbReference type="InterPro" id="IPR011992">
    <property type="entry name" value="EF-hand-dom_pair"/>
</dbReference>
<evidence type="ECO:0000256" key="5">
    <source>
        <dbReference type="ARBA" id="ARBA00023277"/>
    </source>
</evidence>
<dbReference type="Gene3D" id="3.30.360.10">
    <property type="entry name" value="Dihydrodipicolinate Reductase, domain 2"/>
    <property type="match status" value="1"/>
</dbReference>
<dbReference type="Proteomes" id="UP001189429">
    <property type="component" value="Unassembled WGS sequence"/>
</dbReference>
<name>A0ABN9WUS4_9DINO</name>
<feature type="region of interest" description="Disordered" evidence="7">
    <location>
        <begin position="1"/>
        <end position="34"/>
    </location>
</feature>
<dbReference type="Pfam" id="PF00479">
    <property type="entry name" value="G6PD_N"/>
    <property type="match status" value="1"/>
</dbReference>
<evidence type="ECO:0000259" key="8">
    <source>
        <dbReference type="PROSITE" id="PS50222"/>
    </source>
</evidence>
<keyword evidence="4 6" id="KW-0560">Oxidoreductase</keyword>
<dbReference type="EMBL" id="CAUYUJ010019281">
    <property type="protein sequence ID" value="CAK0889944.1"/>
    <property type="molecule type" value="Genomic_DNA"/>
</dbReference>
<keyword evidence="3 6" id="KW-0521">NADP</keyword>
<feature type="domain" description="EF-hand" evidence="8">
    <location>
        <begin position="633"/>
        <end position="668"/>
    </location>
</feature>
<gene>
    <name evidence="9" type="ORF">PCOR1329_LOCUS70309</name>
</gene>
<dbReference type="NCBIfam" id="TIGR00871">
    <property type="entry name" value="zwf"/>
    <property type="match status" value="1"/>
</dbReference>
<evidence type="ECO:0000256" key="3">
    <source>
        <dbReference type="ARBA" id="ARBA00022857"/>
    </source>
</evidence>
<dbReference type="InterPro" id="IPR002048">
    <property type="entry name" value="EF_hand_dom"/>
</dbReference>
<dbReference type="SUPFAM" id="SSF47473">
    <property type="entry name" value="EF-hand"/>
    <property type="match status" value="1"/>
</dbReference>
<dbReference type="HAMAP" id="MF_00966">
    <property type="entry name" value="G6PD"/>
    <property type="match status" value="1"/>
</dbReference>
<sequence>MGQACSGDKDEEGQLCVSGRNGTTPVRTSRSPSTMTARDWLERFEQEVGQVPTVGQLINFVKERLGEISEQAAEACLRLRNQKVTEGGSSMSHMKDNAHEVDMVTPMSIVIFGATGDLAKKKLYPAVYQLMFGCPGAPLVPQNANVVGYGRSPVALDDFLAKQCVNVKGGQKEKFLKQCSFFSGPYDSPDSYKGLHEHLLKLEGGGKANRLFFFSIPPQIFGDVVKCIHTSAKAPGGGWTRLILEKPFGRDSASFAELDACTSKLFTEDEIFRIDHYLGKEIVLNIQAMRFGNQIFESFWNKEHIRSVQIVFKEDLGTGGRGGYFDQSGIIRDIMQNHLLQVLIWLAMEPPAKYDRKSVAEQKVKVLKAIPPLKMKDTFLGQFGKNTWECSGGKVHQEPGYLDDETVPAGSRCPTYAGVVLEINNARWKGVPFLMRAGKGLDERMAEVRITFKPQSFNSIIPGDSNELVLRIQPDEAVYFKYLNKVPGWDPKRAAPVVMDMSYTKSFPDIYVADAYERMFLNTAKGDGSLFVGSGELTEAWRIFTPLLHEIDAKRPEPVIYPFGARAPAGMDEFAAKYGITMAKSWEEFLVFNKSKFGDLRKVFDALDANGDGSLSPDEVKALARHFFDGREPTDQQVSRIMQRMDKDGNGRLTFHELEQGVEAMSRYCLPGYNKDQDFMADHLALTESSPKISAPLKAPS</sequence>
<dbReference type="SUPFAM" id="SSF55347">
    <property type="entry name" value="Glyceraldehyde-3-phosphate dehydrogenase-like, C-terminal domain"/>
    <property type="match status" value="1"/>
</dbReference>
<evidence type="ECO:0000256" key="7">
    <source>
        <dbReference type="SAM" id="MobiDB-lite"/>
    </source>
</evidence>
<keyword evidence="1 6" id="KW-0313">Glucose metabolism</keyword>
<evidence type="ECO:0000256" key="6">
    <source>
        <dbReference type="RuleBase" id="RU362120"/>
    </source>
</evidence>
<keyword evidence="2" id="KW-0106">Calcium</keyword>
<protein>
    <recommendedName>
        <fullName evidence="6">Glucose-6-phosphate 1-dehydrogenase</fullName>
        <ecNumber evidence="6">1.1.1.49</ecNumber>
    </recommendedName>
</protein>
<dbReference type="PANTHER" id="PTHR23429:SF13">
    <property type="entry name" value="GLUCOSE-6-PHOSPHATE 1-DEHYDROGENASE 1, CHLOROPLASTIC"/>
    <property type="match status" value="1"/>
</dbReference>
<comment type="pathway">
    <text evidence="6">Carbohydrate degradation; pentose phosphate pathway; D-ribulose 5-phosphate from D-glucose 6-phosphate (oxidative stage): step 1/3.</text>
</comment>
<evidence type="ECO:0000256" key="4">
    <source>
        <dbReference type="ARBA" id="ARBA00023002"/>
    </source>
</evidence>
<dbReference type="Pfam" id="PF13499">
    <property type="entry name" value="EF-hand_7"/>
    <property type="match status" value="1"/>
</dbReference>
<reference evidence="9" key="1">
    <citation type="submission" date="2023-10" db="EMBL/GenBank/DDBJ databases">
        <authorList>
            <person name="Chen Y."/>
            <person name="Shah S."/>
            <person name="Dougan E. K."/>
            <person name="Thang M."/>
            <person name="Chan C."/>
        </authorList>
    </citation>
    <scope>NUCLEOTIDE SEQUENCE [LARGE SCALE GENOMIC DNA]</scope>
</reference>
<dbReference type="InterPro" id="IPR001282">
    <property type="entry name" value="G6P_DH"/>
</dbReference>
<comment type="caution">
    <text evidence="9">The sequence shown here is derived from an EMBL/GenBank/DDBJ whole genome shotgun (WGS) entry which is preliminary data.</text>
</comment>
<feature type="compositionally biased region" description="Low complexity" evidence="7">
    <location>
        <begin position="23"/>
        <end position="34"/>
    </location>
</feature>
<dbReference type="InterPro" id="IPR019796">
    <property type="entry name" value="G6P_DH_AS"/>
</dbReference>
<keyword evidence="5 6" id="KW-0119">Carbohydrate metabolism</keyword>
<dbReference type="InterPro" id="IPR036291">
    <property type="entry name" value="NAD(P)-bd_dom_sf"/>
</dbReference>
<dbReference type="PROSITE" id="PS50222">
    <property type="entry name" value="EF_HAND_2"/>
    <property type="match status" value="2"/>
</dbReference>
<evidence type="ECO:0000256" key="1">
    <source>
        <dbReference type="ARBA" id="ARBA00022526"/>
    </source>
</evidence>
<dbReference type="Pfam" id="PF02781">
    <property type="entry name" value="G6PD_C"/>
    <property type="match status" value="1"/>
</dbReference>
<organism evidence="9 10">
    <name type="scientific">Prorocentrum cordatum</name>
    <dbReference type="NCBI Taxonomy" id="2364126"/>
    <lineage>
        <taxon>Eukaryota</taxon>
        <taxon>Sar</taxon>
        <taxon>Alveolata</taxon>
        <taxon>Dinophyceae</taxon>
        <taxon>Prorocentrales</taxon>
        <taxon>Prorocentraceae</taxon>
        <taxon>Prorocentrum</taxon>
    </lineage>
</organism>
<dbReference type="PROSITE" id="PS00069">
    <property type="entry name" value="G6P_DEHYDROGENASE"/>
    <property type="match status" value="1"/>
</dbReference>
<dbReference type="InterPro" id="IPR018247">
    <property type="entry name" value="EF_Hand_1_Ca_BS"/>
</dbReference>
<comment type="similarity">
    <text evidence="6">Belongs to the glucose-6-phosphate dehydrogenase family.</text>
</comment>
<dbReference type="InterPro" id="IPR022675">
    <property type="entry name" value="G6P_DH_C"/>
</dbReference>
<evidence type="ECO:0000256" key="2">
    <source>
        <dbReference type="ARBA" id="ARBA00022837"/>
    </source>
</evidence>
<dbReference type="InterPro" id="IPR022674">
    <property type="entry name" value="G6P_DH_NAD-bd"/>
</dbReference>
<dbReference type="CDD" id="cd00051">
    <property type="entry name" value="EFh"/>
    <property type="match status" value="1"/>
</dbReference>
<accession>A0ABN9WUS4</accession>
<dbReference type="SUPFAM" id="SSF51735">
    <property type="entry name" value="NAD(P)-binding Rossmann-fold domains"/>
    <property type="match status" value="1"/>
</dbReference>
<dbReference type="EC" id="1.1.1.49" evidence="6"/>
<keyword evidence="10" id="KW-1185">Reference proteome</keyword>
<dbReference type="SMART" id="SM00054">
    <property type="entry name" value="EFh"/>
    <property type="match status" value="2"/>
</dbReference>
<dbReference type="Gene3D" id="3.40.50.720">
    <property type="entry name" value="NAD(P)-binding Rossmann-like Domain"/>
    <property type="match status" value="1"/>
</dbReference>
<comment type="catalytic activity">
    <reaction evidence="6">
        <text>D-glucose 6-phosphate + NADP(+) = 6-phospho-D-glucono-1,5-lactone + NADPH + H(+)</text>
        <dbReference type="Rhea" id="RHEA:15841"/>
        <dbReference type="ChEBI" id="CHEBI:15378"/>
        <dbReference type="ChEBI" id="CHEBI:57783"/>
        <dbReference type="ChEBI" id="CHEBI:57955"/>
        <dbReference type="ChEBI" id="CHEBI:58349"/>
        <dbReference type="ChEBI" id="CHEBI:61548"/>
        <dbReference type="EC" id="1.1.1.49"/>
    </reaction>
</comment>
<dbReference type="PROSITE" id="PS00018">
    <property type="entry name" value="EF_HAND_1"/>
    <property type="match status" value="2"/>
</dbReference>